<gene>
    <name evidence="1" type="ORF">FCALED_LOCUS12276</name>
</gene>
<evidence type="ECO:0000313" key="2">
    <source>
        <dbReference type="Proteomes" id="UP000789570"/>
    </source>
</evidence>
<sequence>MCPLNGHTWLWNGLDICTTFRDYKNAKSPLNIGVANFHSNLCIGPLPSSLITHIQEQMENDDFNTISFDDGKNFRMNKFLIDIDEEIMKFLNAFRDVVVFGIVTDAENFYFMECSLDNQDRPSFKLSEPVVVVCNDEDMENM</sequence>
<dbReference type="EMBL" id="CAJVPQ010005843">
    <property type="protein sequence ID" value="CAG8676421.1"/>
    <property type="molecule type" value="Genomic_DNA"/>
</dbReference>
<dbReference type="AlphaFoldDB" id="A0A9N9HCA2"/>
<dbReference type="Proteomes" id="UP000789570">
    <property type="component" value="Unassembled WGS sequence"/>
</dbReference>
<accession>A0A9N9HCA2</accession>
<dbReference type="OrthoDB" id="2440595at2759"/>
<comment type="caution">
    <text evidence="1">The sequence shown here is derived from an EMBL/GenBank/DDBJ whole genome shotgun (WGS) entry which is preliminary data.</text>
</comment>
<keyword evidence="2" id="KW-1185">Reference proteome</keyword>
<evidence type="ECO:0000313" key="1">
    <source>
        <dbReference type="EMBL" id="CAG8676421.1"/>
    </source>
</evidence>
<name>A0A9N9HCA2_9GLOM</name>
<reference evidence="1" key="1">
    <citation type="submission" date="2021-06" db="EMBL/GenBank/DDBJ databases">
        <authorList>
            <person name="Kallberg Y."/>
            <person name="Tangrot J."/>
            <person name="Rosling A."/>
        </authorList>
    </citation>
    <scope>NUCLEOTIDE SEQUENCE</scope>
    <source>
        <strain evidence="1">UK204</strain>
    </source>
</reference>
<protein>
    <submittedName>
        <fullName evidence="1">4861_t:CDS:1</fullName>
    </submittedName>
</protein>
<feature type="non-terminal residue" evidence="1">
    <location>
        <position position="142"/>
    </location>
</feature>
<organism evidence="1 2">
    <name type="scientific">Funneliformis caledonium</name>
    <dbReference type="NCBI Taxonomy" id="1117310"/>
    <lineage>
        <taxon>Eukaryota</taxon>
        <taxon>Fungi</taxon>
        <taxon>Fungi incertae sedis</taxon>
        <taxon>Mucoromycota</taxon>
        <taxon>Glomeromycotina</taxon>
        <taxon>Glomeromycetes</taxon>
        <taxon>Glomerales</taxon>
        <taxon>Glomeraceae</taxon>
        <taxon>Funneliformis</taxon>
    </lineage>
</organism>
<proteinExistence type="predicted"/>